<dbReference type="InterPro" id="IPR040661">
    <property type="entry name" value="LZ3wCH"/>
</dbReference>
<sequence>MSRKKGLSLEEKRERMVTLLQEKQDFFQLKELEKLAPKEKGIIAQSVKDVIQSLVDDGLVESDKIGTSVYFWSFPTKAANTKKRKLEDVTNSLADIQQKRQKLKDVLDQAKVHVASLVLKRRMSRKKGLSLEEKRERMVTLLQEKQDFFQLKELEKLAPKEKGIIAQSVKDVIQSLVDDGLVESDKIGTSVYFWSFPTYGVPPFPLSIFVLADDVIIFYSWEVQVAREAANRWLDNILSVKSWCRNRFNIDEAVLNKQFGIPEDMDYLDT</sequence>
<feature type="domain" description="Leucine zipper with capping helix" evidence="6">
    <location>
        <begin position="223"/>
        <end position="268"/>
    </location>
</feature>
<evidence type="ECO:0000259" key="6">
    <source>
        <dbReference type="Pfam" id="PF18517"/>
    </source>
</evidence>
<dbReference type="PANTHER" id="PTHR31398:SF0">
    <property type="entry name" value="MEIOTIC NUCLEAR DIVISION PROTEIN 1 HOMOLOG"/>
    <property type="match status" value="1"/>
</dbReference>
<evidence type="ECO:0000256" key="3">
    <source>
        <dbReference type="ARBA" id="ARBA00023242"/>
    </source>
</evidence>
<name>A0A7R8XGJ9_9CRUS</name>
<dbReference type="EMBL" id="CAJPEV010001270">
    <property type="protein sequence ID" value="CAG0891761.1"/>
    <property type="molecule type" value="Genomic_DNA"/>
</dbReference>
<dbReference type="GO" id="GO:0007131">
    <property type="term" value="P:reciprocal meiotic recombination"/>
    <property type="evidence" value="ECO:0007669"/>
    <property type="project" value="TreeGrafter"/>
</dbReference>
<organism evidence="7">
    <name type="scientific">Darwinula stevensoni</name>
    <dbReference type="NCBI Taxonomy" id="69355"/>
    <lineage>
        <taxon>Eukaryota</taxon>
        <taxon>Metazoa</taxon>
        <taxon>Ecdysozoa</taxon>
        <taxon>Arthropoda</taxon>
        <taxon>Crustacea</taxon>
        <taxon>Oligostraca</taxon>
        <taxon>Ostracoda</taxon>
        <taxon>Podocopa</taxon>
        <taxon>Podocopida</taxon>
        <taxon>Darwinulocopina</taxon>
        <taxon>Darwinuloidea</taxon>
        <taxon>Darwinulidae</taxon>
        <taxon>Darwinula</taxon>
    </lineage>
</organism>
<protein>
    <recommendedName>
        <fullName evidence="9">Meiotic nuclear division protein 1 homolog</fullName>
    </recommendedName>
</protein>
<evidence type="ECO:0000256" key="2">
    <source>
        <dbReference type="ARBA" id="ARBA00023054"/>
    </source>
</evidence>
<reference evidence="7" key="1">
    <citation type="submission" date="2020-11" db="EMBL/GenBank/DDBJ databases">
        <authorList>
            <person name="Tran Van P."/>
        </authorList>
    </citation>
    <scope>NUCLEOTIDE SEQUENCE</scope>
</reference>
<feature type="coiled-coil region" evidence="4">
    <location>
        <begin position="79"/>
        <end position="113"/>
    </location>
</feature>
<keyword evidence="8" id="KW-1185">Reference proteome</keyword>
<evidence type="ECO:0008006" key="9">
    <source>
        <dbReference type="Google" id="ProtNLM"/>
    </source>
</evidence>
<comment type="subcellular location">
    <subcellularLocation>
        <location evidence="1">Nucleus</location>
    </subcellularLocation>
</comment>
<dbReference type="InterPro" id="IPR040453">
    <property type="entry name" value="Mnd1_HTH"/>
</dbReference>
<dbReference type="AlphaFoldDB" id="A0A7R8XGJ9"/>
<evidence type="ECO:0000313" key="8">
    <source>
        <dbReference type="Proteomes" id="UP000677054"/>
    </source>
</evidence>
<keyword evidence="2 4" id="KW-0175">Coiled coil</keyword>
<keyword evidence="3" id="KW-0539">Nucleus</keyword>
<dbReference type="GO" id="GO:0005634">
    <property type="term" value="C:nucleus"/>
    <property type="evidence" value="ECO:0007669"/>
    <property type="project" value="UniProtKB-SubCell"/>
</dbReference>
<dbReference type="Proteomes" id="UP000677054">
    <property type="component" value="Unassembled WGS sequence"/>
</dbReference>
<dbReference type="PANTHER" id="PTHR31398">
    <property type="entry name" value="MEIOTIC NUCLEAR DIVISION PROTEIN 1 HOMOLOG"/>
    <property type="match status" value="1"/>
</dbReference>
<dbReference type="EMBL" id="LR900787">
    <property type="protein sequence ID" value="CAD7246898.1"/>
    <property type="molecule type" value="Genomic_DNA"/>
</dbReference>
<evidence type="ECO:0000259" key="5">
    <source>
        <dbReference type="Pfam" id="PF03962"/>
    </source>
</evidence>
<proteinExistence type="predicted"/>
<dbReference type="Pfam" id="PF03962">
    <property type="entry name" value="Mnd1"/>
    <property type="match status" value="2"/>
</dbReference>
<dbReference type="OrthoDB" id="273345at2759"/>
<evidence type="ECO:0000313" key="7">
    <source>
        <dbReference type="EMBL" id="CAD7246898.1"/>
    </source>
</evidence>
<evidence type="ECO:0000256" key="1">
    <source>
        <dbReference type="ARBA" id="ARBA00004123"/>
    </source>
</evidence>
<gene>
    <name evidence="7" type="ORF">DSTB1V02_LOCUS6740</name>
</gene>
<evidence type="ECO:0000256" key="4">
    <source>
        <dbReference type="SAM" id="Coils"/>
    </source>
</evidence>
<dbReference type="Pfam" id="PF18517">
    <property type="entry name" value="LZ3wCH"/>
    <property type="match status" value="1"/>
</dbReference>
<feature type="domain" description="Mnd1 HTH" evidence="5">
    <location>
        <begin position="138"/>
        <end position="197"/>
    </location>
</feature>
<feature type="domain" description="Mnd1 HTH" evidence="5">
    <location>
        <begin position="16"/>
        <end position="75"/>
    </location>
</feature>
<accession>A0A7R8XGJ9</accession>